<dbReference type="InterPro" id="IPR000008">
    <property type="entry name" value="C2_dom"/>
</dbReference>
<organism evidence="2 3">
    <name type="scientific">Priapulus caudatus</name>
    <name type="common">Priapulid worm</name>
    <dbReference type="NCBI Taxonomy" id="37621"/>
    <lineage>
        <taxon>Eukaryota</taxon>
        <taxon>Metazoa</taxon>
        <taxon>Ecdysozoa</taxon>
        <taxon>Scalidophora</taxon>
        <taxon>Priapulida</taxon>
        <taxon>Priapulimorpha</taxon>
        <taxon>Priapulimorphida</taxon>
        <taxon>Priapulidae</taxon>
        <taxon>Priapulus</taxon>
    </lineage>
</organism>
<feature type="non-terminal residue" evidence="3">
    <location>
        <position position="1"/>
    </location>
</feature>
<sequence>EKTGELLMSLCYHPVSSKLVVTVLKGKNLKGKDFFNFSGTKTSDPYVKIWLVQNGKKLEKKKTLVKRVTLHPVFNESFLFIVSADKIRDTALLVSAMDHDRVGRNEVI</sequence>
<keyword evidence="2" id="KW-1185">Reference proteome</keyword>
<feature type="non-terminal residue" evidence="3">
    <location>
        <position position="108"/>
    </location>
</feature>
<dbReference type="GeneID" id="106820376"/>
<dbReference type="PROSITE" id="PS50004">
    <property type="entry name" value="C2"/>
    <property type="match status" value="1"/>
</dbReference>
<dbReference type="InterPro" id="IPR035892">
    <property type="entry name" value="C2_domain_sf"/>
</dbReference>
<dbReference type="RefSeq" id="XP_014680386.1">
    <property type="nucleotide sequence ID" value="XM_014824900.1"/>
</dbReference>
<dbReference type="PANTHER" id="PTHR10024">
    <property type="entry name" value="SYNAPTOTAGMIN"/>
    <property type="match status" value="1"/>
</dbReference>
<dbReference type="SUPFAM" id="SSF49562">
    <property type="entry name" value="C2 domain (Calcium/lipid-binding domain, CaLB)"/>
    <property type="match status" value="1"/>
</dbReference>
<dbReference type="PANTHER" id="PTHR10024:SF344">
    <property type="entry name" value="SYNAPTOTAGMIN-7"/>
    <property type="match status" value="1"/>
</dbReference>
<dbReference type="Pfam" id="PF00168">
    <property type="entry name" value="C2"/>
    <property type="match status" value="1"/>
</dbReference>
<evidence type="ECO:0000259" key="1">
    <source>
        <dbReference type="PROSITE" id="PS50004"/>
    </source>
</evidence>
<dbReference type="SMART" id="SM00239">
    <property type="entry name" value="C2"/>
    <property type="match status" value="1"/>
</dbReference>
<reference evidence="3" key="1">
    <citation type="submission" date="2025-08" db="UniProtKB">
        <authorList>
            <consortium name="RefSeq"/>
        </authorList>
    </citation>
    <scope>IDENTIFICATION</scope>
</reference>
<evidence type="ECO:0000313" key="3">
    <source>
        <dbReference type="RefSeq" id="XP_014680386.1"/>
    </source>
</evidence>
<protein>
    <submittedName>
        <fullName evidence="3">Synaptotagmin-7-like</fullName>
    </submittedName>
</protein>
<dbReference type="PRINTS" id="PR00360">
    <property type="entry name" value="C2DOMAIN"/>
</dbReference>
<dbReference type="Gene3D" id="2.60.40.150">
    <property type="entry name" value="C2 domain"/>
    <property type="match status" value="1"/>
</dbReference>
<proteinExistence type="predicted"/>
<gene>
    <name evidence="3" type="primary">LOC106820376</name>
</gene>
<evidence type="ECO:0000313" key="2">
    <source>
        <dbReference type="Proteomes" id="UP000695022"/>
    </source>
</evidence>
<accession>A0ABM1F7G5</accession>
<feature type="domain" description="C2" evidence="1">
    <location>
        <begin position="2"/>
        <end position="108"/>
    </location>
</feature>
<name>A0ABM1F7G5_PRICU</name>
<dbReference type="Proteomes" id="UP000695022">
    <property type="component" value="Unplaced"/>
</dbReference>